<reference evidence="2 3" key="1">
    <citation type="submission" date="2018-12" db="EMBL/GenBank/DDBJ databases">
        <title>Whole genome sequence of a Pandoraea apista isolate from a patient with cystic fibrosis.</title>
        <authorList>
            <person name="Kenna D.T."/>
            <person name="Turton J.F."/>
        </authorList>
    </citation>
    <scope>NUCLEOTIDE SEQUENCE [LARGE SCALE GENOMIC DNA]</scope>
    <source>
        <strain evidence="2 3">Pa13324</strain>
    </source>
</reference>
<comment type="caution">
    <text evidence="2">The sequence shown here is derived from an EMBL/GenBank/DDBJ whole genome shotgun (WGS) entry which is preliminary data.</text>
</comment>
<evidence type="ECO:0000256" key="1">
    <source>
        <dbReference type="SAM" id="MobiDB-lite"/>
    </source>
</evidence>
<dbReference type="RefSeq" id="WP_125338789.1">
    <property type="nucleotide sequence ID" value="NZ_CALMDT010000043.1"/>
</dbReference>
<dbReference type="Proteomes" id="UP000270216">
    <property type="component" value="Unassembled WGS sequence"/>
</dbReference>
<evidence type="ECO:0000313" key="2">
    <source>
        <dbReference type="EMBL" id="RSK78007.1"/>
    </source>
</evidence>
<proteinExistence type="predicted"/>
<dbReference type="EMBL" id="RWHX01000035">
    <property type="protein sequence ID" value="RSK78007.1"/>
    <property type="molecule type" value="Genomic_DNA"/>
</dbReference>
<organism evidence="2 3">
    <name type="scientific">Pandoraea apista</name>
    <dbReference type="NCBI Taxonomy" id="93218"/>
    <lineage>
        <taxon>Bacteria</taxon>
        <taxon>Pseudomonadati</taxon>
        <taxon>Pseudomonadota</taxon>
        <taxon>Betaproteobacteria</taxon>
        <taxon>Burkholderiales</taxon>
        <taxon>Burkholderiaceae</taxon>
        <taxon>Pandoraea</taxon>
    </lineage>
</organism>
<keyword evidence="3" id="KW-1185">Reference proteome</keyword>
<evidence type="ECO:0000313" key="3">
    <source>
        <dbReference type="Proteomes" id="UP000270216"/>
    </source>
</evidence>
<protein>
    <submittedName>
        <fullName evidence="2">Uncharacterized protein</fullName>
    </submittedName>
</protein>
<name>A0ABX9ZLJ2_9BURK</name>
<sequence>MKSEDQLRHVAARCGRGSSPRAGPHFGTQQPQSLRDKTSEAHFTRGERDLHLMSLAVGQRANQTIVSSPVNRFLDIPDAHHFTPFLLCQVSGHFGKRRIPGRRASNLDCGLTRH</sequence>
<feature type="region of interest" description="Disordered" evidence="1">
    <location>
        <begin position="1"/>
        <end position="37"/>
    </location>
</feature>
<dbReference type="GeneID" id="47017208"/>
<gene>
    <name evidence="2" type="ORF">EJE83_17555</name>
</gene>
<accession>A0ABX9ZLJ2</accession>